<name>H1KXM1_9EURY</name>
<keyword evidence="3" id="KW-1185">Reference proteome</keyword>
<dbReference type="Pfam" id="PF21758">
    <property type="entry name" value="PAC_bac"/>
    <property type="match status" value="1"/>
</dbReference>
<organism evidence="2 3">
    <name type="scientific">Methanotorris formicicus Mc-S-70</name>
    <dbReference type="NCBI Taxonomy" id="647171"/>
    <lineage>
        <taxon>Archaea</taxon>
        <taxon>Methanobacteriati</taxon>
        <taxon>Methanobacteriota</taxon>
        <taxon>Methanomada group</taxon>
        <taxon>Methanococci</taxon>
        <taxon>Methanococcales</taxon>
        <taxon>Methanocaldococcaceae</taxon>
        <taxon>Methanotorris</taxon>
    </lineage>
</organism>
<gene>
    <name evidence="2" type="ORF">MetfoDRAFT_0544</name>
</gene>
<dbReference type="InterPro" id="IPR048844">
    <property type="entry name" value="LpdD_chaperone-like"/>
</dbReference>
<accession>H1KXM1</accession>
<dbReference type="STRING" id="647171.MetfoDRAFT_0544"/>
<protein>
    <recommendedName>
        <fullName evidence="1">Prenylated flavin chaperone LpdD-like domain-containing protein</fullName>
    </recommendedName>
</protein>
<feature type="domain" description="Prenylated flavin chaperone LpdD-like" evidence="1">
    <location>
        <begin position="6"/>
        <end position="104"/>
    </location>
</feature>
<comment type="caution">
    <text evidence="2">The sequence shown here is derived from an EMBL/GenBank/DDBJ whole genome shotgun (WGS) entry which is preliminary data.</text>
</comment>
<dbReference type="OrthoDB" id="377423at2157"/>
<evidence type="ECO:0000313" key="2">
    <source>
        <dbReference type="EMBL" id="EHP88094.1"/>
    </source>
</evidence>
<reference evidence="2 3" key="1">
    <citation type="submission" date="2011-09" db="EMBL/GenBank/DDBJ databases">
        <title>The draft genome of Methanotorris formicicus Mc-S-70.</title>
        <authorList>
            <consortium name="US DOE Joint Genome Institute (JGI-PGF)"/>
            <person name="Lucas S."/>
            <person name="Han J."/>
            <person name="Lapidus A."/>
            <person name="Cheng J.-F."/>
            <person name="Goodwin L."/>
            <person name="Pitluck S."/>
            <person name="Peters L."/>
            <person name="Land M.L."/>
            <person name="Hauser L."/>
            <person name="Sieprawska-Lupa M."/>
            <person name="Takai K."/>
            <person name="Miyazaki J."/>
            <person name="Whitman W."/>
            <person name="Woyke T.J."/>
        </authorList>
    </citation>
    <scope>NUCLEOTIDE SEQUENCE [LARGE SCALE GENOMIC DNA]</scope>
    <source>
        <strain evidence="2 3">Mc-S-70</strain>
    </source>
</reference>
<evidence type="ECO:0000313" key="3">
    <source>
        <dbReference type="Proteomes" id="UP000003706"/>
    </source>
</evidence>
<evidence type="ECO:0000259" key="1">
    <source>
        <dbReference type="Pfam" id="PF21758"/>
    </source>
</evidence>
<dbReference type="AlphaFoldDB" id="H1KXM1"/>
<sequence length="110" mass="12237">MITVGDGRYRVFLKYDKVGDDLVVIIGGGEKEHVGSASLMDGELKTINRKNHKDYIISEYAAKVIYKKIKKPVLVTCGIHIDNAKKEEIDILVDNAKKCIELFLMKGGGL</sequence>
<dbReference type="Proteomes" id="UP000003706">
    <property type="component" value="Unassembled WGS sequence"/>
</dbReference>
<dbReference type="EMBL" id="AGJL01000010">
    <property type="protein sequence ID" value="EHP88094.1"/>
    <property type="molecule type" value="Genomic_DNA"/>
</dbReference>
<dbReference type="RefSeq" id="WP_007043988.1">
    <property type="nucleotide sequence ID" value="NZ_AGJL01000010.1"/>
</dbReference>
<proteinExistence type="predicted"/>